<organism evidence="1 2">
    <name type="scientific">Gnathostoma spinigerum</name>
    <dbReference type="NCBI Taxonomy" id="75299"/>
    <lineage>
        <taxon>Eukaryota</taxon>
        <taxon>Metazoa</taxon>
        <taxon>Ecdysozoa</taxon>
        <taxon>Nematoda</taxon>
        <taxon>Chromadorea</taxon>
        <taxon>Rhabditida</taxon>
        <taxon>Spirurina</taxon>
        <taxon>Gnathostomatomorpha</taxon>
        <taxon>Gnathostomatoidea</taxon>
        <taxon>Gnathostomatidae</taxon>
        <taxon>Gnathostoma</taxon>
    </lineage>
</organism>
<comment type="caution">
    <text evidence="1">The sequence shown here is derived from an EMBL/GenBank/DDBJ whole genome shotgun (WGS) entry which is preliminary data.</text>
</comment>
<sequence length="333" mass="38853">MTDDNDFPDRFLYQLYVHLSIPKRFTLRRVSRKWYNAFSRAAPGMLRMHRISVTESMIKLDAVVNDDCPLCFDFDKEIDGTGRYSYAALVSFSKHVVFTHTLSLDFEDCDLWPKSLAFLCEYCHHWECHELIVRTSCISEELSVFLIGFAGRTVLSNIHLDIDYSLKKHTKACVNTATETEQLSILKRIIESPLPVNTLQLPIHILCVKIDNEYAPDLTHLHCLRIDIGGWTLNEWNVAQWLPLGLPSYLVKFSYDLIFVVDDDTVLIRGWDQVNRIVDEFVMQFEFIFHGYSLPHRTVTLEFFGEEGQNFNYFYPGAFGWTLHVRVRELSYP</sequence>
<keyword evidence="2" id="KW-1185">Reference proteome</keyword>
<reference evidence="1 2" key="1">
    <citation type="submission" date="2024-08" db="EMBL/GenBank/DDBJ databases">
        <title>Gnathostoma spinigerum genome.</title>
        <authorList>
            <person name="Gonzalez-Bertolin B."/>
            <person name="Monzon S."/>
            <person name="Zaballos A."/>
            <person name="Jimenez P."/>
            <person name="Dekumyoy P."/>
            <person name="Varona S."/>
            <person name="Cuesta I."/>
            <person name="Sumanam S."/>
            <person name="Adisakwattana P."/>
            <person name="Gasser R.B."/>
            <person name="Hernandez-Gonzalez A."/>
            <person name="Young N.D."/>
            <person name="Perteguer M.J."/>
        </authorList>
    </citation>
    <scope>NUCLEOTIDE SEQUENCE [LARGE SCALE GENOMIC DNA]</scope>
    <source>
        <strain evidence="1">AL3</strain>
        <tissue evidence="1">Liver</tissue>
    </source>
</reference>
<dbReference type="AlphaFoldDB" id="A0ABD6EJ11"/>
<protein>
    <recommendedName>
        <fullName evidence="3">F-box domain-containing protein</fullName>
    </recommendedName>
</protein>
<proteinExistence type="predicted"/>
<dbReference type="Proteomes" id="UP001608902">
    <property type="component" value="Unassembled WGS sequence"/>
</dbReference>
<evidence type="ECO:0000313" key="2">
    <source>
        <dbReference type="Proteomes" id="UP001608902"/>
    </source>
</evidence>
<name>A0ABD6EJ11_9BILA</name>
<evidence type="ECO:0000313" key="1">
    <source>
        <dbReference type="EMBL" id="MFH4979731.1"/>
    </source>
</evidence>
<dbReference type="EMBL" id="JBGFUD010004571">
    <property type="protein sequence ID" value="MFH4979731.1"/>
    <property type="molecule type" value="Genomic_DNA"/>
</dbReference>
<evidence type="ECO:0008006" key="3">
    <source>
        <dbReference type="Google" id="ProtNLM"/>
    </source>
</evidence>
<accession>A0ABD6EJ11</accession>
<gene>
    <name evidence="1" type="ORF">AB6A40_006440</name>
</gene>